<dbReference type="SUPFAM" id="SSF81296">
    <property type="entry name" value="E set domains"/>
    <property type="match status" value="1"/>
</dbReference>
<dbReference type="EnsemblMetazoa" id="AALFPA23_007490.R9957">
    <property type="protein sequence ID" value="AALFPA23_007490.P9957"/>
    <property type="gene ID" value="AALFPA23_007490"/>
</dbReference>
<reference evidence="4" key="1">
    <citation type="journal article" date="2015" name="Proc. Natl. Acad. Sci. U.S.A.">
        <title>Genome sequence of the Asian Tiger mosquito, Aedes albopictus, reveals insights into its biology, genetics, and evolution.</title>
        <authorList>
            <person name="Chen X.G."/>
            <person name="Jiang X."/>
            <person name="Gu J."/>
            <person name="Xu M."/>
            <person name="Wu Y."/>
            <person name="Deng Y."/>
            <person name="Zhang C."/>
            <person name="Bonizzoni M."/>
            <person name="Dermauw W."/>
            <person name="Vontas J."/>
            <person name="Armbruster P."/>
            <person name="Huang X."/>
            <person name="Yang Y."/>
            <person name="Zhang H."/>
            <person name="He W."/>
            <person name="Peng H."/>
            <person name="Liu Y."/>
            <person name="Wu K."/>
            <person name="Chen J."/>
            <person name="Lirakis M."/>
            <person name="Topalis P."/>
            <person name="Van Leeuwen T."/>
            <person name="Hall A.B."/>
            <person name="Jiang X."/>
            <person name="Thorpe C."/>
            <person name="Mueller R.L."/>
            <person name="Sun C."/>
            <person name="Waterhouse R.M."/>
            <person name="Yan G."/>
            <person name="Tu Z.J."/>
            <person name="Fang X."/>
            <person name="James A.A."/>
        </authorList>
    </citation>
    <scope>NUCLEOTIDE SEQUENCE [LARGE SCALE GENOMIC DNA]</scope>
    <source>
        <strain evidence="4">Foshan</strain>
    </source>
</reference>
<dbReference type="RefSeq" id="XP_019548783.3">
    <property type="nucleotide sequence ID" value="XM_019693238.3"/>
</dbReference>
<reference evidence="3" key="2">
    <citation type="submission" date="2025-05" db="UniProtKB">
        <authorList>
            <consortium name="EnsemblMetazoa"/>
        </authorList>
    </citation>
    <scope>IDENTIFICATION</scope>
    <source>
        <strain evidence="3">Foshan</strain>
    </source>
</reference>
<dbReference type="Proteomes" id="UP000069940">
    <property type="component" value="Unassembled WGS sequence"/>
</dbReference>
<keyword evidence="4" id="KW-1185">Reference proteome</keyword>
<protein>
    <recommendedName>
        <fullName evidence="2">MD-2-related lipid-recognition domain-containing protein</fullName>
    </recommendedName>
</protein>
<dbReference type="InterPro" id="IPR014756">
    <property type="entry name" value="Ig_E-set"/>
</dbReference>
<evidence type="ECO:0000259" key="2">
    <source>
        <dbReference type="SMART" id="SM00737"/>
    </source>
</evidence>
<dbReference type="Gene3D" id="2.60.40.770">
    <property type="match status" value="1"/>
</dbReference>
<name>A0ABM1YB13_AEDAL</name>
<organism evidence="3 4">
    <name type="scientific">Aedes albopictus</name>
    <name type="common">Asian tiger mosquito</name>
    <name type="synonym">Stegomyia albopicta</name>
    <dbReference type="NCBI Taxonomy" id="7160"/>
    <lineage>
        <taxon>Eukaryota</taxon>
        <taxon>Metazoa</taxon>
        <taxon>Ecdysozoa</taxon>
        <taxon>Arthropoda</taxon>
        <taxon>Hexapoda</taxon>
        <taxon>Insecta</taxon>
        <taxon>Pterygota</taxon>
        <taxon>Neoptera</taxon>
        <taxon>Endopterygota</taxon>
        <taxon>Diptera</taxon>
        <taxon>Nematocera</taxon>
        <taxon>Culicoidea</taxon>
        <taxon>Culicidae</taxon>
        <taxon>Culicinae</taxon>
        <taxon>Aedini</taxon>
        <taxon>Aedes</taxon>
        <taxon>Stegomyia</taxon>
    </lineage>
</organism>
<feature type="signal peptide" evidence="1">
    <location>
        <begin position="1"/>
        <end position="17"/>
    </location>
</feature>
<dbReference type="SMART" id="SM00737">
    <property type="entry name" value="ML"/>
    <property type="match status" value="1"/>
</dbReference>
<sequence>MFKFLLCVALVPAIALADVSFRACPDGAPTPESLAVNNCTESSCILVPGEPLYALASGIVSPVGSETATAYVVVRVDEVEVEYQIPREQVDACTGGIIGGCPIVAGTPFNYAVANDELIIPANDFQVEIEFGLIGDGGVKLGCVRFDAYVQ</sequence>
<evidence type="ECO:0000256" key="1">
    <source>
        <dbReference type="SAM" id="SignalP"/>
    </source>
</evidence>
<keyword evidence="1" id="KW-0732">Signal</keyword>
<accession>A0ABM1YB13</accession>
<feature type="domain" description="MD-2-related lipid-recognition" evidence="2">
    <location>
        <begin position="21"/>
        <end position="148"/>
    </location>
</feature>
<dbReference type="GeneID" id="109419020"/>
<dbReference type="InterPro" id="IPR003172">
    <property type="entry name" value="ML_dom"/>
</dbReference>
<evidence type="ECO:0000313" key="4">
    <source>
        <dbReference type="Proteomes" id="UP000069940"/>
    </source>
</evidence>
<dbReference type="Pfam" id="PF02221">
    <property type="entry name" value="E1_DerP2_DerF2"/>
    <property type="match status" value="1"/>
</dbReference>
<feature type="chain" id="PRO_5045667536" description="MD-2-related lipid-recognition domain-containing protein" evidence="1">
    <location>
        <begin position="18"/>
        <end position="151"/>
    </location>
</feature>
<proteinExistence type="predicted"/>
<evidence type="ECO:0000313" key="3">
    <source>
        <dbReference type="EnsemblMetazoa" id="AALFPA23_007490.P9957"/>
    </source>
</evidence>